<feature type="transmembrane region" description="Helical" evidence="1">
    <location>
        <begin position="82"/>
        <end position="103"/>
    </location>
</feature>
<dbReference type="Proteomes" id="UP000735302">
    <property type="component" value="Unassembled WGS sequence"/>
</dbReference>
<evidence type="ECO:0000313" key="2">
    <source>
        <dbReference type="EMBL" id="GFO43559.1"/>
    </source>
</evidence>
<gene>
    <name evidence="2" type="ORF">PoB_007006400</name>
</gene>
<protein>
    <submittedName>
        <fullName evidence="2">Uncharacterized protein</fullName>
    </submittedName>
</protein>
<reference evidence="2 3" key="1">
    <citation type="journal article" date="2021" name="Elife">
        <title>Chloroplast acquisition without the gene transfer in kleptoplastic sea slugs, Plakobranchus ocellatus.</title>
        <authorList>
            <person name="Maeda T."/>
            <person name="Takahashi S."/>
            <person name="Yoshida T."/>
            <person name="Shimamura S."/>
            <person name="Takaki Y."/>
            <person name="Nagai Y."/>
            <person name="Toyoda A."/>
            <person name="Suzuki Y."/>
            <person name="Arimoto A."/>
            <person name="Ishii H."/>
            <person name="Satoh N."/>
            <person name="Nishiyama T."/>
            <person name="Hasebe M."/>
            <person name="Maruyama T."/>
            <person name="Minagawa J."/>
            <person name="Obokata J."/>
            <person name="Shigenobu S."/>
        </authorList>
    </citation>
    <scope>NUCLEOTIDE SEQUENCE [LARGE SCALE GENOMIC DNA]</scope>
</reference>
<evidence type="ECO:0000256" key="1">
    <source>
        <dbReference type="SAM" id="Phobius"/>
    </source>
</evidence>
<evidence type="ECO:0000313" key="3">
    <source>
        <dbReference type="Proteomes" id="UP000735302"/>
    </source>
</evidence>
<keyword evidence="3" id="KW-1185">Reference proteome</keyword>
<keyword evidence="1" id="KW-0812">Transmembrane</keyword>
<comment type="caution">
    <text evidence="2">The sequence shown here is derived from an EMBL/GenBank/DDBJ whole genome shotgun (WGS) entry which is preliminary data.</text>
</comment>
<name>A0AAV4DHQ2_9GAST</name>
<keyword evidence="1" id="KW-0472">Membrane</keyword>
<dbReference type="AlphaFoldDB" id="A0AAV4DHQ2"/>
<keyword evidence="1" id="KW-1133">Transmembrane helix</keyword>
<organism evidence="2 3">
    <name type="scientific">Plakobranchus ocellatus</name>
    <dbReference type="NCBI Taxonomy" id="259542"/>
    <lineage>
        <taxon>Eukaryota</taxon>
        <taxon>Metazoa</taxon>
        <taxon>Spiralia</taxon>
        <taxon>Lophotrochozoa</taxon>
        <taxon>Mollusca</taxon>
        <taxon>Gastropoda</taxon>
        <taxon>Heterobranchia</taxon>
        <taxon>Euthyneura</taxon>
        <taxon>Panpulmonata</taxon>
        <taxon>Sacoglossa</taxon>
        <taxon>Placobranchoidea</taxon>
        <taxon>Plakobranchidae</taxon>
        <taxon>Plakobranchus</taxon>
    </lineage>
</organism>
<dbReference type="EMBL" id="BLXT01007889">
    <property type="protein sequence ID" value="GFO43559.1"/>
    <property type="molecule type" value="Genomic_DNA"/>
</dbReference>
<sequence>VATESVLRVVGTFCRDSNPATYTLVCQSRKSKLNRHKIVLTLLKSHKIKYFLDLQSIAESNSSTDYLKTSQVLCSPLIPVEALLMVLGIVISLIFDVLCGMGFKTTNRPNVPILKPAGSILGGQSSSRIWIYQPVFQEKIQGE</sequence>
<feature type="non-terminal residue" evidence="2">
    <location>
        <position position="1"/>
    </location>
</feature>
<proteinExistence type="predicted"/>
<accession>A0AAV4DHQ2</accession>